<dbReference type="HOGENOM" id="CLU_3133372_0_0_4"/>
<dbReference type="EMBL" id="CP000573">
    <property type="protein sequence ID" value="ABN94115.1"/>
    <property type="molecule type" value="Genomic_DNA"/>
</dbReference>
<protein>
    <submittedName>
        <fullName evidence="2">Uncharacterized protein</fullName>
    </submittedName>
</protein>
<gene>
    <name evidence="2" type="ordered locus">BURPS1106A_A2284</name>
</gene>
<dbReference type="KEGG" id="bpl:BURPS1106A_A2284"/>
<dbReference type="AlphaFoldDB" id="A3P7K7"/>
<reference evidence="3" key="1">
    <citation type="submission" date="2007-02" db="EMBL/GenBank/DDBJ databases">
        <authorList>
            <person name="DeShazer D."/>
            <person name="Woods D.E."/>
            <person name="Nierman W.C."/>
        </authorList>
    </citation>
    <scope>NUCLEOTIDE SEQUENCE [LARGE SCALE GENOMIC DNA]</scope>
    <source>
        <strain evidence="3">1106a</strain>
    </source>
</reference>
<evidence type="ECO:0000313" key="2">
    <source>
        <dbReference type="EMBL" id="ABN94115.1"/>
    </source>
</evidence>
<accession>A3P7K7</accession>
<sequence length="49" mass="5375">MLTNGRTPKLGSARRAAPRSTHGAHRHSARRQPINLNKDPLGRPLPSLI</sequence>
<organism evidence="2 3">
    <name type="scientific">Burkholderia pseudomallei (strain 1106a)</name>
    <dbReference type="NCBI Taxonomy" id="357348"/>
    <lineage>
        <taxon>Bacteria</taxon>
        <taxon>Pseudomonadati</taxon>
        <taxon>Pseudomonadota</taxon>
        <taxon>Betaproteobacteria</taxon>
        <taxon>Burkholderiales</taxon>
        <taxon>Burkholderiaceae</taxon>
        <taxon>Burkholderia</taxon>
        <taxon>pseudomallei group</taxon>
    </lineage>
</organism>
<name>A3P7K7_BURP0</name>
<dbReference type="Proteomes" id="UP000006738">
    <property type="component" value="Chromosome II"/>
</dbReference>
<proteinExistence type="predicted"/>
<feature type="region of interest" description="Disordered" evidence="1">
    <location>
        <begin position="1"/>
        <end position="49"/>
    </location>
</feature>
<evidence type="ECO:0000313" key="3">
    <source>
        <dbReference type="Proteomes" id="UP000006738"/>
    </source>
</evidence>
<evidence type="ECO:0000256" key="1">
    <source>
        <dbReference type="SAM" id="MobiDB-lite"/>
    </source>
</evidence>